<reference evidence="1" key="2">
    <citation type="submission" date="2015-05" db="EMBL/GenBank/DDBJ databases">
        <authorList>
            <person name="Adrian P."/>
            <person name="Selman M."/>
            <person name="Aris-Brosou S."/>
            <person name="Farinelli L."/>
            <person name="Corradi N."/>
        </authorList>
    </citation>
    <scope>NUCLEOTIDE SEQUENCE</scope>
    <source>
        <strain evidence="1">PA08 1199</strain>
    </source>
</reference>
<sequence length="54" mass="6291">MALNCAKDPNTVNPMTFTIFSPPQLFCQSLLYFRFFPKLMISRCLLYINSLLNL</sequence>
<dbReference type="Proteomes" id="UP000034350">
    <property type="component" value="Unassembled WGS sequence"/>
</dbReference>
<accession>A0A0F9WEF4</accession>
<dbReference type="VEuPathDB" id="MicrosporidiaDB:AAJ76_2900013651"/>
<proteinExistence type="predicted"/>
<name>A0A0F9WEF4_9MICR</name>
<evidence type="ECO:0000313" key="2">
    <source>
        <dbReference type="Proteomes" id="UP000034350"/>
    </source>
</evidence>
<dbReference type="EMBL" id="JPQZ01000029">
    <property type="protein sequence ID" value="KKO75175.1"/>
    <property type="molecule type" value="Genomic_DNA"/>
</dbReference>
<keyword evidence="2" id="KW-1185">Reference proteome</keyword>
<organism evidence="1 2">
    <name type="scientific">Vairimorpha ceranae</name>
    <dbReference type="NCBI Taxonomy" id="40302"/>
    <lineage>
        <taxon>Eukaryota</taxon>
        <taxon>Fungi</taxon>
        <taxon>Fungi incertae sedis</taxon>
        <taxon>Microsporidia</taxon>
        <taxon>Nosematidae</taxon>
        <taxon>Vairimorpha</taxon>
    </lineage>
</organism>
<dbReference type="RefSeq" id="XP_024330917.1">
    <property type="nucleotide sequence ID" value="XM_024474965.1"/>
</dbReference>
<protein>
    <submittedName>
        <fullName evidence="1">Uncharacterized protein</fullName>
    </submittedName>
</protein>
<gene>
    <name evidence="1" type="ORF">AAJ76_2900013651</name>
</gene>
<reference evidence="1" key="1">
    <citation type="journal article" date="2015" name="Environ. Microbiol.">
        <title>Genome analyses suggest the presence of polyploidy and recent human-driven expansions in eight global populations of the honeybee pathogen Nosema ceranae.</title>
        <authorList>
            <person name="Pelin A."/>
            <person name="Selman M."/>
            <person name="Aris-Brosou S."/>
            <person name="Farinelli L."/>
            <person name="Corradi N."/>
        </authorList>
    </citation>
    <scope>NUCLEOTIDE SEQUENCE [LARGE SCALE GENOMIC DNA]</scope>
    <source>
        <strain evidence="1">PA08 1199</strain>
    </source>
</reference>
<dbReference type="GeneID" id="36319894"/>
<comment type="caution">
    <text evidence="1">The sequence shown here is derived from an EMBL/GenBank/DDBJ whole genome shotgun (WGS) entry which is preliminary data.</text>
</comment>
<dbReference type="AlphaFoldDB" id="A0A0F9WEF4"/>
<evidence type="ECO:0000313" key="1">
    <source>
        <dbReference type="EMBL" id="KKO75175.1"/>
    </source>
</evidence>